<dbReference type="PANTHER" id="PTHR38605:SF1">
    <property type="entry name" value="ATPASE"/>
    <property type="match status" value="1"/>
</dbReference>
<dbReference type="Proteomes" id="UP000283255">
    <property type="component" value="Unassembled WGS sequence"/>
</dbReference>
<reference evidence="1 2" key="2">
    <citation type="submission" date="2019-01" db="EMBL/GenBank/DDBJ databases">
        <title>Motilimonas pumilus sp. nov., isolated from the gut of sea cucumber (Apostichopus japonicus).</title>
        <authorList>
            <person name="Wang F.-Q."/>
            <person name="Ren L.-H."/>
            <person name="Lin Y.-W."/>
            <person name="Sun G.-H."/>
            <person name="Du Z.-J."/>
            <person name="Zhao J.-X."/>
            <person name="Liu X.-J."/>
            <person name="Liu L.-J."/>
        </authorList>
    </citation>
    <scope>NUCLEOTIDE SEQUENCE [LARGE SCALE GENOMIC DNA]</scope>
    <source>
        <strain evidence="1 2">PLHSC7-2</strain>
    </source>
</reference>
<dbReference type="AlphaFoldDB" id="A0A418YCA7"/>
<dbReference type="PANTHER" id="PTHR38605">
    <property type="entry name" value="ATPASE-RELATED"/>
    <property type="match status" value="1"/>
</dbReference>
<dbReference type="PIRSF" id="PIRSF019381">
    <property type="entry name" value="YcjX"/>
    <property type="match status" value="1"/>
</dbReference>
<proteinExistence type="predicted"/>
<name>A0A418YCA7_9GAMM</name>
<comment type="caution">
    <text evidence="1">The sequence shown here is derived from an EMBL/GenBank/DDBJ whole genome shotgun (WGS) entry which is preliminary data.</text>
</comment>
<dbReference type="InterPro" id="IPR007413">
    <property type="entry name" value="YcjX-like"/>
</dbReference>
<dbReference type="RefSeq" id="WP_119911513.1">
    <property type="nucleotide sequence ID" value="NZ_QZCH01000020.1"/>
</dbReference>
<sequence length="475" mass="53309">MAKHVLKQVKSGAKDILNRSLDRHVRLAVTGLSRAGKTAFITSLVDHLLQGPVQHQLPLWQVAREGRFLGAQRMPQVNFHVPSFDYDNAKKALKAPQPFWPESTQGVSEIRLKLKYQPKSVLWRNINHSAEMTLDIVDYPGEWLLDLPLLSLDYLSWSEQIVASLEQNGRAQLAQSWLNSGAQLDPFAPADEALLNDIVLQYTDYLHASKDTLGLHHIQPGRFVLPGELKGAPVLAFFPFVWLQNTPQEELKKAGKDSNFALLNARFEYYKKHVVKQFYQQHFVKFDRQIVLLDCLTPLNEGKQSFVDMQTAINQILQSFHYGRSSLMKRLFSPAIDKLVFAATKADHVTPDQHENLLTLMSNLVCEGQKQVAFSGIETHSLALAAVKTSQAGHVDFQGQAHPALTARQSSDGESVSLFPGEVPAHLPNDDFWQGQGFEFVDFLPPIQTSADSLTPLPHIRLDLALEHLLGDKLL</sequence>
<organism evidence="1 2">
    <name type="scientific">Motilimonas pumila</name>
    <dbReference type="NCBI Taxonomy" id="2303987"/>
    <lineage>
        <taxon>Bacteria</taxon>
        <taxon>Pseudomonadati</taxon>
        <taxon>Pseudomonadota</taxon>
        <taxon>Gammaproteobacteria</taxon>
        <taxon>Alteromonadales</taxon>
        <taxon>Alteromonadales genera incertae sedis</taxon>
        <taxon>Motilimonas</taxon>
    </lineage>
</organism>
<evidence type="ECO:0000313" key="1">
    <source>
        <dbReference type="EMBL" id="RJG42161.1"/>
    </source>
</evidence>
<dbReference type="EMBL" id="QZCH01000020">
    <property type="protein sequence ID" value="RJG42161.1"/>
    <property type="molecule type" value="Genomic_DNA"/>
</dbReference>
<protein>
    <submittedName>
        <fullName evidence="1">YcjX family protein</fullName>
    </submittedName>
</protein>
<accession>A0A418YCA7</accession>
<dbReference type="OrthoDB" id="9777645at2"/>
<evidence type="ECO:0000313" key="2">
    <source>
        <dbReference type="Proteomes" id="UP000283255"/>
    </source>
</evidence>
<gene>
    <name evidence="1" type="ORF">D1Z90_14555</name>
</gene>
<dbReference type="Pfam" id="PF04317">
    <property type="entry name" value="DUF463"/>
    <property type="match status" value="1"/>
</dbReference>
<keyword evidence="2" id="KW-1185">Reference proteome</keyword>
<reference evidence="1 2" key="1">
    <citation type="submission" date="2018-09" db="EMBL/GenBank/DDBJ databases">
        <authorList>
            <person name="Wang F."/>
        </authorList>
    </citation>
    <scope>NUCLEOTIDE SEQUENCE [LARGE SCALE GENOMIC DNA]</scope>
    <source>
        <strain evidence="1 2">PLHSC7-2</strain>
    </source>
</reference>